<evidence type="ECO:0000313" key="9">
    <source>
        <dbReference type="EMBL" id="MBK6005621.1"/>
    </source>
</evidence>
<keyword evidence="5 7" id="KW-1133">Transmembrane helix</keyword>
<feature type="domain" description="Major facilitator superfamily (MFS) profile" evidence="8">
    <location>
        <begin position="1"/>
        <end position="381"/>
    </location>
</feature>
<feature type="transmembrane region" description="Helical" evidence="7">
    <location>
        <begin position="233"/>
        <end position="253"/>
    </location>
</feature>
<proteinExistence type="predicted"/>
<evidence type="ECO:0000313" key="10">
    <source>
        <dbReference type="Proteomes" id="UP000630528"/>
    </source>
</evidence>
<keyword evidence="4 7" id="KW-0812">Transmembrane</keyword>
<reference evidence="9" key="2">
    <citation type="submission" date="2021-01" db="EMBL/GenBank/DDBJ databases">
        <authorList>
            <person name="Kang M."/>
        </authorList>
    </citation>
    <scope>NUCLEOTIDE SEQUENCE</scope>
    <source>
        <strain evidence="9">KACC 17527</strain>
    </source>
</reference>
<accession>A0A934TQD7</accession>
<dbReference type="Proteomes" id="UP000630528">
    <property type="component" value="Unassembled WGS sequence"/>
</dbReference>
<evidence type="ECO:0000256" key="2">
    <source>
        <dbReference type="ARBA" id="ARBA00022448"/>
    </source>
</evidence>
<dbReference type="Pfam" id="PF07690">
    <property type="entry name" value="MFS_1"/>
    <property type="match status" value="1"/>
</dbReference>
<dbReference type="PANTHER" id="PTHR23517:SF13">
    <property type="entry name" value="MAJOR FACILITATOR SUPERFAMILY MFS_1"/>
    <property type="match status" value="1"/>
</dbReference>
<dbReference type="PANTHER" id="PTHR23517">
    <property type="entry name" value="RESISTANCE PROTEIN MDTM, PUTATIVE-RELATED-RELATED"/>
    <property type="match status" value="1"/>
</dbReference>
<feature type="transmembrane region" description="Helical" evidence="7">
    <location>
        <begin position="326"/>
        <end position="348"/>
    </location>
</feature>
<keyword evidence="3" id="KW-1003">Cell membrane</keyword>
<sequence>MCVGVMGTALASPLYPLYQAAWHLRPSDITHIFVIYMFGVLGSLLFLGRVTARFGFLPILRTGLVLMTAGVALSAVASNVPVFMLARLVIGLASGMITTSAAVGMMQVSPVADSRRTTALTTVAMTLGFGMGPLLGGLIAQWVPYPLVSAYVPTLVMGVVAVYALFRLPDASRVAQEQPAAAGLSQWLPRITFPQRERRPHFWLASLGAFSAFGMFSLFASLAPSFMTEFVPWHGPAVSGFTIASILFLSSIFQFSVRSWRTKQVVVVSAVALVACNLLLVWTATSRTALLFAASVIVTAYGHGLANVGGMGVIGKLTRPSERAGLLSSYMIVGYLGTIVPILAMGWLSDRVGLNRALVVFASAMAVLSAVVAVMAMRTREIPMVAEGG</sequence>
<feature type="transmembrane region" description="Helical" evidence="7">
    <location>
        <begin position="118"/>
        <end position="142"/>
    </location>
</feature>
<evidence type="ECO:0000259" key="8">
    <source>
        <dbReference type="PROSITE" id="PS50850"/>
    </source>
</evidence>
<dbReference type="InterPro" id="IPR050171">
    <property type="entry name" value="MFS_Transporters"/>
</dbReference>
<dbReference type="GO" id="GO:0022857">
    <property type="term" value="F:transmembrane transporter activity"/>
    <property type="evidence" value="ECO:0007669"/>
    <property type="project" value="InterPro"/>
</dbReference>
<feature type="transmembrane region" description="Helical" evidence="7">
    <location>
        <begin position="265"/>
        <end position="284"/>
    </location>
</feature>
<feature type="transmembrane region" description="Helical" evidence="7">
    <location>
        <begin position="59"/>
        <end position="78"/>
    </location>
</feature>
<dbReference type="InterPro" id="IPR036259">
    <property type="entry name" value="MFS_trans_sf"/>
</dbReference>
<comment type="subcellular location">
    <subcellularLocation>
        <location evidence="1">Cell membrane</location>
        <topology evidence="1">Multi-pass membrane protein</topology>
    </subcellularLocation>
</comment>
<keyword evidence="6 7" id="KW-0472">Membrane</keyword>
<name>A0A934TQD7_9BURK</name>
<evidence type="ECO:0000256" key="3">
    <source>
        <dbReference type="ARBA" id="ARBA00022475"/>
    </source>
</evidence>
<feature type="transmembrane region" description="Helical" evidence="7">
    <location>
        <begin position="202"/>
        <end position="227"/>
    </location>
</feature>
<evidence type="ECO:0000256" key="6">
    <source>
        <dbReference type="ARBA" id="ARBA00023136"/>
    </source>
</evidence>
<organism evidence="9 10">
    <name type="scientific">Ramlibacter ginsenosidimutans</name>
    <dbReference type="NCBI Taxonomy" id="502333"/>
    <lineage>
        <taxon>Bacteria</taxon>
        <taxon>Pseudomonadati</taxon>
        <taxon>Pseudomonadota</taxon>
        <taxon>Betaproteobacteria</taxon>
        <taxon>Burkholderiales</taxon>
        <taxon>Comamonadaceae</taxon>
        <taxon>Ramlibacter</taxon>
    </lineage>
</organism>
<evidence type="ECO:0000256" key="4">
    <source>
        <dbReference type="ARBA" id="ARBA00022692"/>
    </source>
</evidence>
<evidence type="ECO:0000256" key="7">
    <source>
        <dbReference type="SAM" id="Phobius"/>
    </source>
</evidence>
<comment type="caution">
    <text evidence="9">The sequence shown here is derived from an EMBL/GenBank/DDBJ whole genome shotgun (WGS) entry which is preliminary data.</text>
</comment>
<gene>
    <name evidence="9" type="ORF">JJB11_05905</name>
</gene>
<protein>
    <submittedName>
        <fullName evidence="9">MFS transporter</fullName>
    </submittedName>
</protein>
<evidence type="ECO:0000256" key="1">
    <source>
        <dbReference type="ARBA" id="ARBA00004651"/>
    </source>
</evidence>
<dbReference type="AlphaFoldDB" id="A0A934TQD7"/>
<dbReference type="InterPro" id="IPR011701">
    <property type="entry name" value="MFS"/>
</dbReference>
<feature type="transmembrane region" description="Helical" evidence="7">
    <location>
        <begin position="148"/>
        <end position="166"/>
    </location>
</feature>
<keyword evidence="10" id="KW-1185">Reference proteome</keyword>
<evidence type="ECO:0000256" key="5">
    <source>
        <dbReference type="ARBA" id="ARBA00022989"/>
    </source>
</evidence>
<feature type="transmembrane region" description="Helical" evidence="7">
    <location>
        <begin position="290"/>
        <end position="314"/>
    </location>
</feature>
<dbReference type="EMBL" id="JAEPWM010000002">
    <property type="protein sequence ID" value="MBK6005621.1"/>
    <property type="molecule type" value="Genomic_DNA"/>
</dbReference>
<dbReference type="GO" id="GO:0005886">
    <property type="term" value="C:plasma membrane"/>
    <property type="evidence" value="ECO:0007669"/>
    <property type="project" value="UniProtKB-SubCell"/>
</dbReference>
<dbReference type="PROSITE" id="PS50850">
    <property type="entry name" value="MFS"/>
    <property type="match status" value="1"/>
</dbReference>
<feature type="transmembrane region" description="Helical" evidence="7">
    <location>
        <begin position="29"/>
        <end position="47"/>
    </location>
</feature>
<reference evidence="9" key="1">
    <citation type="journal article" date="2012" name="J. Microbiol. Biotechnol.">
        <title>Ramlibacter ginsenosidimutans sp. nov., with ginsenoside-converting activity.</title>
        <authorList>
            <person name="Wang L."/>
            <person name="An D.S."/>
            <person name="Kim S.G."/>
            <person name="Jin F.X."/>
            <person name="Kim S.C."/>
            <person name="Lee S.T."/>
            <person name="Im W.T."/>
        </authorList>
    </citation>
    <scope>NUCLEOTIDE SEQUENCE</scope>
    <source>
        <strain evidence="9">KACC 17527</strain>
    </source>
</reference>
<feature type="transmembrane region" description="Helical" evidence="7">
    <location>
        <begin position="84"/>
        <end position="106"/>
    </location>
</feature>
<dbReference type="InterPro" id="IPR020846">
    <property type="entry name" value="MFS_dom"/>
</dbReference>
<dbReference type="SUPFAM" id="SSF103473">
    <property type="entry name" value="MFS general substrate transporter"/>
    <property type="match status" value="1"/>
</dbReference>
<keyword evidence="2" id="KW-0813">Transport</keyword>
<feature type="transmembrane region" description="Helical" evidence="7">
    <location>
        <begin position="354"/>
        <end position="376"/>
    </location>
</feature>
<dbReference type="Gene3D" id="1.20.1250.20">
    <property type="entry name" value="MFS general substrate transporter like domains"/>
    <property type="match status" value="1"/>
</dbReference>